<dbReference type="EMBL" id="JAMZIH010005222">
    <property type="protein sequence ID" value="KAJ1675632.1"/>
    <property type="molecule type" value="Genomic_DNA"/>
</dbReference>
<name>A0ACC1HHG5_9FUNG</name>
<comment type="caution">
    <text evidence="1">The sequence shown here is derived from an EMBL/GenBank/DDBJ whole genome shotgun (WGS) entry which is preliminary data.</text>
</comment>
<evidence type="ECO:0000313" key="2">
    <source>
        <dbReference type="Proteomes" id="UP001145114"/>
    </source>
</evidence>
<gene>
    <name evidence="1" type="ORF">EV182_000885</name>
</gene>
<sequence>MLSAGDLDQLVPPSAALGVDAVDRGEGHRNGHGYSSDEAPGQMRSPKRHRREPARTRTTRPSKPQVSAKAQGTRNDAASNGSMQQQQQQGQKGRGVPAMRDAPPELVGRCEAESKKYNKLGRDHKHRGDKAREAHNELRAIAHYLEAVGCFVQSLWYSDVYLAPQVLLDRWRTVVDFVDFVYNECDKLRESAMAGIAAMIRATANYVIGRVYLEQARRISSGIAGKNENGGDENEEEEAVVEEGRKANNSASSKLARRSRAAAECSQKSAENADQAERWFIVSEARLSVAHLMQQFENTLQDHVLATRGEGESDVQRRYEARNAPEDYPNHPHSAASMHSTLSTRPLAYPLSPMSNMLDVVAFCQSILYEWMSHKGIRDLI</sequence>
<protein>
    <submittedName>
        <fullName evidence="1">Uncharacterized protein</fullName>
    </submittedName>
</protein>
<accession>A0ACC1HHG5</accession>
<reference evidence="1" key="1">
    <citation type="submission" date="2022-06" db="EMBL/GenBank/DDBJ databases">
        <title>Phylogenomic reconstructions and comparative analyses of Kickxellomycotina fungi.</title>
        <authorList>
            <person name="Reynolds N.K."/>
            <person name="Stajich J.E."/>
            <person name="Barry K."/>
            <person name="Grigoriev I.V."/>
            <person name="Crous P."/>
            <person name="Smith M.E."/>
        </authorList>
    </citation>
    <scope>NUCLEOTIDE SEQUENCE</scope>
    <source>
        <strain evidence="1">RSA 2271</strain>
    </source>
</reference>
<proteinExistence type="predicted"/>
<keyword evidence="2" id="KW-1185">Reference proteome</keyword>
<dbReference type="Proteomes" id="UP001145114">
    <property type="component" value="Unassembled WGS sequence"/>
</dbReference>
<organism evidence="1 2">
    <name type="scientific">Spiromyces aspiralis</name>
    <dbReference type="NCBI Taxonomy" id="68401"/>
    <lineage>
        <taxon>Eukaryota</taxon>
        <taxon>Fungi</taxon>
        <taxon>Fungi incertae sedis</taxon>
        <taxon>Zoopagomycota</taxon>
        <taxon>Kickxellomycotina</taxon>
        <taxon>Kickxellomycetes</taxon>
        <taxon>Kickxellales</taxon>
        <taxon>Kickxellaceae</taxon>
        <taxon>Spiromyces</taxon>
    </lineage>
</organism>
<evidence type="ECO:0000313" key="1">
    <source>
        <dbReference type="EMBL" id="KAJ1675632.1"/>
    </source>
</evidence>